<evidence type="ECO:0000256" key="1">
    <source>
        <dbReference type="SAM" id="Coils"/>
    </source>
</evidence>
<sequence length="621" mass="71046">MKNILFIFLFVVSFLYPINIYASSEDSQSLCLKILSEQEGIPNLSNVNIGGKIHNIVNYDQELVLGRDENGELNGETDKYPGFIQGAVVNNSRSTRPDSGTDMDGKFFWGKRNNIGTVMASDYWVFSNFVNLGSNTGFEFPLISTRPGEIRDLEDQGDDWGIMSDEIVWTQFILKDGNLDLLNCGYMETSPAFGKTEGDLNQTNYLANRLGEASFEWINSGINKGGKKFNVAKVGVNGLDFDEDDLLRQDVVAVFYDNGSDYFNQYSTFQFQIDAMTNADLSMEGMLDTMEKYRDLLREKTCYKLVHDASTLPDFCGGSFKDKVAYINNSDSLFTDIIDFLVPSVHAQLTIPDDVSEELQSHQDSASITMMGLEYDYYKMITNLENENLKNYFLNVINPNSKAIIQHRLDKGENVSYNDEVFLNSDFSTEEIRENIVYVLDNYHSKGEINTEEIQYLDPSFGDFVIPYPDVRHRDKVVPGSFYENQINAFKRKYKDEYEELMAKKNELESEFLDSISDLNMERELLRSKSDLSNEELQKLQELEDEILDRRMEFNASIDEFESERISEFMSDSSLVSDTQSRVLSEEGSVSKKSNNTYIFMIILFFASIVLIIGAFRMLKK</sequence>
<keyword evidence="4" id="KW-1185">Reference proteome</keyword>
<keyword evidence="2" id="KW-0812">Transmembrane</keyword>
<keyword evidence="2" id="KW-1133">Transmembrane helix</keyword>
<feature type="coiled-coil region" evidence="1">
    <location>
        <begin position="487"/>
        <end position="546"/>
    </location>
</feature>
<name>A0ABS5QMV0_9BACT</name>
<dbReference type="Proteomes" id="UP000680365">
    <property type="component" value="Unassembled WGS sequence"/>
</dbReference>
<accession>A0ABS5QMV0</accession>
<organism evidence="3 4">
    <name type="scientific">Candidatus Vampirococcus lugosii</name>
    <dbReference type="NCBI Taxonomy" id="2789015"/>
    <lineage>
        <taxon>Bacteria</taxon>
        <taxon>Candidatus Absconditibacteriota</taxon>
        <taxon>Vampirococcus</taxon>
    </lineage>
</organism>
<keyword evidence="1" id="KW-0175">Coiled coil</keyword>
<evidence type="ECO:0000256" key="2">
    <source>
        <dbReference type="SAM" id="Phobius"/>
    </source>
</evidence>
<dbReference type="EMBL" id="JAEDAM010000102">
    <property type="protein sequence ID" value="MBS8122545.1"/>
    <property type="molecule type" value="Genomic_DNA"/>
</dbReference>
<evidence type="ECO:0000313" key="4">
    <source>
        <dbReference type="Proteomes" id="UP000680365"/>
    </source>
</evidence>
<dbReference type="CDD" id="cd22249">
    <property type="entry name" value="UDM1_RNF168_RNF169-like"/>
    <property type="match status" value="1"/>
</dbReference>
<feature type="transmembrane region" description="Helical" evidence="2">
    <location>
        <begin position="598"/>
        <end position="619"/>
    </location>
</feature>
<evidence type="ECO:0000313" key="3">
    <source>
        <dbReference type="EMBL" id="MBS8122545.1"/>
    </source>
</evidence>
<keyword evidence="2" id="KW-0472">Membrane</keyword>
<protein>
    <submittedName>
        <fullName evidence="3">Uncharacterized protein</fullName>
    </submittedName>
</protein>
<dbReference type="RefSeq" id="WP_213349955.1">
    <property type="nucleotide sequence ID" value="NZ_JAEDAM010000102.1"/>
</dbReference>
<comment type="caution">
    <text evidence="3">The sequence shown here is derived from an EMBL/GenBank/DDBJ whole genome shotgun (WGS) entry which is preliminary data.</text>
</comment>
<reference evidence="3 4" key="1">
    <citation type="journal article" date="2021" name="Nat. Commun.">
        <title>Reductive evolution and unique predatory mode in the CPR bacterium Vampirococcus lugosii.</title>
        <authorList>
            <person name="Moreira D."/>
            <person name="Zivanovic Y."/>
            <person name="Lopez-Archilla A.I."/>
            <person name="Iniesto M."/>
            <person name="Lopez-Garcia P."/>
        </authorList>
    </citation>
    <scope>NUCLEOTIDE SEQUENCE [LARGE SCALE GENOMIC DNA]</scope>
    <source>
        <strain evidence="3">Chiprana</strain>
    </source>
</reference>
<proteinExistence type="predicted"/>
<gene>
    <name evidence="3" type="ORF">VAMP_178845n3</name>
</gene>